<keyword evidence="3" id="KW-1185">Reference proteome</keyword>
<accession>G4YZM6</accession>
<protein>
    <submittedName>
        <fullName evidence="2">Uncharacterized protein</fullName>
    </submittedName>
</protein>
<dbReference type="KEGG" id="psoj:PHYSODRAFT_247813"/>
<organism evidence="2 3">
    <name type="scientific">Phytophthora sojae (strain P6497)</name>
    <name type="common">Soybean stem and root rot agent</name>
    <name type="synonym">Phytophthora megasperma f. sp. glycines</name>
    <dbReference type="NCBI Taxonomy" id="1094619"/>
    <lineage>
        <taxon>Eukaryota</taxon>
        <taxon>Sar</taxon>
        <taxon>Stramenopiles</taxon>
        <taxon>Oomycota</taxon>
        <taxon>Peronosporomycetes</taxon>
        <taxon>Peronosporales</taxon>
        <taxon>Peronosporaceae</taxon>
        <taxon>Phytophthora</taxon>
    </lineage>
</organism>
<name>G4YZM6_PHYSP</name>
<feature type="compositionally biased region" description="Low complexity" evidence="1">
    <location>
        <begin position="411"/>
        <end position="422"/>
    </location>
</feature>
<feature type="compositionally biased region" description="Low complexity" evidence="1">
    <location>
        <begin position="433"/>
        <end position="442"/>
    </location>
</feature>
<reference evidence="2 3" key="1">
    <citation type="journal article" date="2006" name="Science">
        <title>Phytophthora genome sequences uncover evolutionary origins and mechanisms of pathogenesis.</title>
        <authorList>
            <person name="Tyler B.M."/>
            <person name="Tripathy S."/>
            <person name="Zhang X."/>
            <person name="Dehal P."/>
            <person name="Jiang R.H."/>
            <person name="Aerts A."/>
            <person name="Arredondo F.D."/>
            <person name="Baxter L."/>
            <person name="Bensasson D."/>
            <person name="Beynon J.L."/>
            <person name="Chapman J."/>
            <person name="Damasceno C.M."/>
            <person name="Dorrance A.E."/>
            <person name="Dou D."/>
            <person name="Dickerman A.W."/>
            <person name="Dubchak I.L."/>
            <person name="Garbelotto M."/>
            <person name="Gijzen M."/>
            <person name="Gordon S.G."/>
            <person name="Govers F."/>
            <person name="Grunwald N.J."/>
            <person name="Huang W."/>
            <person name="Ivors K.L."/>
            <person name="Jones R.W."/>
            <person name="Kamoun S."/>
            <person name="Krampis K."/>
            <person name="Lamour K.H."/>
            <person name="Lee M.K."/>
            <person name="McDonald W.H."/>
            <person name="Medina M."/>
            <person name="Meijer H.J."/>
            <person name="Nordberg E.K."/>
            <person name="Maclean D.J."/>
            <person name="Ospina-Giraldo M.D."/>
            <person name="Morris P.F."/>
            <person name="Phuntumart V."/>
            <person name="Putnam N.H."/>
            <person name="Rash S."/>
            <person name="Rose J.K."/>
            <person name="Sakihama Y."/>
            <person name="Salamov A.A."/>
            <person name="Savidor A."/>
            <person name="Scheuring C.F."/>
            <person name="Smith B.M."/>
            <person name="Sobral B.W."/>
            <person name="Terry A."/>
            <person name="Torto-Alalibo T.A."/>
            <person name="Win J."/>
            <person name="Xu Z."/>
            <person name="Zhang H."/>
            <person name="Grigoriev I.V."/>
            <person name="Rokhsar D.S."/>
            <person name="Boore J.L."/>
        </authorList>
    </citation>
    <scope>NUCLEOTIDE SEQUENCE [LARGE SCALE GENOMIC DNA]</scope>
    <source>
        <strain evidence="2 3">P6497</strain>
    </source>
</reference>
<sequence>MSTPENKIVPAASPGRRAGVRGRGRGARQVSRPLQLPAPLPEPAQDPGMSARVEQQLALAESPRPTSTQSTPRRSPRELVPRSTQSSPGRPTFRDVPALPQPPLELALSPAAESALGKRDHLVLRGHHETTTVPGNGAHVRLGLAPGAQVLGPELPPPRGHALPRGSLPVIPRGVSGEVGGGSGQLVSVADDEARAYGVEQLRRWVALPGEVISPVDIVYDEAEDEYDIRYLGLLNAGRLSESWIKMLSVRRRRQPLVTDLRATSVSPKLPPQLSCVALLQTMLMEAGFEFCNVVPIWSSIPELAAVSENQIRHGVEEVQARVAVECLEWNKLMRGVGFHIRQSLDQLPEVRPVSPADNQARDEEGDILMTDDTVELLGLQLPPPQSPALSVTGPLVPVMGMETMAREDSVPSVVGPSGDSDQSMHAGEATDLSGHSSSGSSFLSAADMAGSALSHMPGPSAVAMVMIAQTSSAAAADPQGFGVSVPVAAYRVHPKCLSDKTRQ</sequence>
<dbReference type="Proteomes" id="UP000002640">
    <property type="component" value="Unassembled WGS sequence"/>
</dbReference>
<dbReference type="AlphaFoldDB" id="G4YZM6"/>
<dbReference type="InParanoid" id="G4YZM6"/>
<dbReference type="GeneID" id="20637764"/>
<dbReference type="EMBL" id="JH159152">
    <property type="protein sequence ID" value="EGZ25794.1"/>
    <property type="molecule type" value="Genomic_DNA"/>
</dbReference>
<feature type="compositionally biased region" description="Polar residues" evidence="1">
    <location>
        <begin position="64"/>
        <end position="73"/>
    </location>
</feature>
<feature type="region of interest" description="Disordered" evidence="1">
    <location>
        <begin position="409"/>
        <end position="442"/>
    </location>
</feature>
<evidence type="ECO:0000313" key="2">
    <source>
        <dbReference type="EMBL" id="EGZ25794.1"/>
    </source>
</evidence>
<evidence type="ECO:0000313" key="3">
    <source>
        <dbReference type="Proteomes" id="UP000002640"/>
    </source>
</evidence>
<evidence type="ECO:0000256" key="1">
    <source>
        <dbReference type="SAM" id="MobiDB-lite"/>
    </source>
</evidence>
<proteinExistence type="predicted"/>
<gene>
    <name evidence="2" type="ORF">PHYSODRAFT_247813</name>
</gene>
<feature type="region of interest" description="Disordered" evidence="1">
    <location>
        <begin position="1"/>
        <end position="102"/>
    </location>
</feature>
<dbReference type="RefSeq" id="XP_009521082.1">
    <property type="nucleotide sequence ID" value="XM_009522787.1"/>
</dbReference>